<sequence length="102" mass="11237">MKLIELEGIGASYAEKLSKFGCDTTEDLLEQCGTKSGRQKMSELSEISEKLILEWVNLADLCRINGVGEEYSDLLEEAGVDSVVELATRNADNLHAKMVEVN</sequence>
<dbReference type="Pfam" id="PF14229">
    <property type="entry name" value="DUF4332"/>
    <property type="match status" value="1"/>
</dbReference>
<organism evidence="2 3">
    <name type="scientific">candidate division WWE3 bacterium</name>
    <dbReference type="NCBI Taxonomy" id="2053526"/>
    <lineage>
        <taxon>Bacteria</taxon>
        <taxon>Katanobacteria</taxon>
    </lineage>
</organism>
<evidence type="ECO:0000313" key="3">
    <source>
        <dbReference type="Proteomes" id="UP000740557"/>
    </source>
</evidence>
<feature type="domain" description="DUF4332" evidence="1">
    <location>
        <begin position="7"/>
        <end position="102"/>
    </location>
</feature>
<reference evidence="2" key="2">
    <citation type="journal article" date="2021" name="Microbiome">
        <title>Successional dynamics and alternative stable states in a saline activated sludge microbial community over 9 years.</title>
        <authorList>
            <person name="Wang Y."/>
            <person name="Ye J."/>
            <person name="Ju F."/>
            <person name="Liu L."/>
            <person name="Boyd J.A."/>
            <person name="Deng Y."/>
            <person name="Parks D.H."/>
            <person name="Jiang X."/>
            <person name="Yin X."/>
            <person name="Woodcroft B.J."/>
            <person name="Tyson G.W."/>
            <person name="Hugenholtz P."/>
            <person name="Polz M.F."/>
            <person name="Zhang T."/>
        </authorList>
    </citation>
    <scope>NUCLEOTIDE SEQUENCE</scope>
    <source>
        <strain evidence="2">HKST-UBA79</strain>
    </source>
</reference>
<gene>
    <name evidence="2" type="ORF">KC980_04075</name>
</gene>
<evidence type="ECO:0000313" key="2">
    <source>
        <dbReference type="EMBL" id="MCA9308664.1"/>
    </source>
</evidence>
<dbReference type="Gene3D" id="1.10.150.20">
    <property type="entry name" value="5' to 3' exonuclease, C-terminal subdomain"/>
    <property type="match status" value="1"/>
</dbReference>
<name>A0A955EEI8_UNCKA</name>
<protein>
    <submittedName>
        <fullName evidence="2">DUF4332 domain-containing protein</fullName>
    </submittedName>
</protein>
<evidence type="ECO:0000259" key="1">
    <source>
        <dbReference type="Pfam" id="PF14229"/>
    </source>
</evidence>
<dbReference type="Proteomes" id="UP000740557">
    <property type="component" value="Unassembled WGS sequence"/>
</dbReference>
<comment type="caution">
    <text evidence="2">The sequence shown here is derived from an EMBL/GenBank/DDBJ whole genome shotgun (WGS) entry which is preliminary data.</text>
</comment>
<proteinExistence type="predicted"/>
<accession>A0A955EEI8</accession>
<dbReference type="InterPro" id="IPR025567">
    <property type="entry name" value="DUF4332"/>
</dbReference>
<reference evidence="2" key="1">
    <citation type="submission" date="2020-04" db="EMBL/GenBank/DDBJ databases">
        <authorList>
            <person name="Zhang T."/>
        </authorList>
    </citation>
    <scope>NUCLEOTIDE SEQUENCE</scope>
    <source>
        <strain evidence="2">HKST-UBA79</strain>
    </source>
</reference>
<feature type="non-terminal residue" evidence="2">
    <location>
        <position position="102"/>
    </location>
</feature>
<dbReference type="AlphaFoldDB" id="A0A955EEI8"/>
<dbReference type="EMBL" id="JAGQNX010000131">
    <property type="protein sequence ID" value="MCA9308664.1"/>
    <property type="molecule type" value="Genomic_DNA"/>
</dbReference>